<dbReference type="InterPro" id="IPR006685">
    <property type="entry name" value="MscS_channel_2nd"/>
</dbReference>
<gene>
    <name evidence="9" type="ORF">FA13DRAFT_1624537</name>
</gene>
<name>A0A4Y7TN03_COPMI</name>
<dbReference type="PANTHER" id="PTHR31323:SF1">
    <property type="entry name" value="MECHANOSENSITIVE ION CHANNEL PROTEIN"/>
    <property type="match status" value="1"/>
</dbReference>
<evidence type="ECO:0000256" key="4">
    <source>
        <dbReference type="ARBA" id="ARBA00022989"/>
    </source>
</evidence>
<comment type="subcellular location">
    <subcellularLocation>
        <location evidence="1">Membrane</location>
    </subcellularLocation>
</comment>
<dbReference type="SUPFAM" id="SSF47473">
    <property type="entry name" value="EF-hand"/>
    <property type="match status" value="1"/>
</dbReference>
<keyword evidence="5 7" id="KW-0472">Membrane</keyword>
<reference evidence="9 10" key="1">
    <citation type="journal article" date="2019" name="Nat. Ecol. Evol.">
        <title>Megaphylogeny resolves global patterns of mushroom evolution.</title>
        <authorList>
            <person name="Varga T."/>
            <person name="Krizsan K."/>
            <person name="Foldi C."/>
            <person name="Dima B."/>
            <person name="Sanchez-Garcia M."/>
            <person name="Sanchez-Ramirez S."/>
            <person name="Szollosi G.J."/>
            <person name="Szarkandi J.G."/>
            <person name="Papp V."/>
            <person name="Albert L."/>
            <person name="Andreopoulos W."/>
            <person name="Angelini C."/>
            <person name="Antonin V."/>
            <person name="Barry K.W."/>
            <person name="Bougher N.L."/>
            <person name="Buchanan P."/>
            <person name="Buyck B."/>
            <person name="Bense V."/>
            <person name="Catcheside P."/>
            <person name="Chovatia M."/>
            <person name="Cooper J."/>
            <person name="Damon W."/>
            <person name="Desjardin D."/>
            <person name="Finy P."/>
            <person name="Geml J."/>
            <person name="Haridas S."/>
            <person name="Hughes K."/>
            <person name="Justo A."/>
            <person name="Karasinski D."/>
            <person name="Kautmanova I."/>
            <person name="Kiss B."/>
            <person name="Kocsube S."/>
            <person name="Kotiranta H."/>
            <person name="LaButti K.M."/>
            <person name="Lechner B.E."/>
            <person name="Liimatainen K."/>
            <person name="Lipzen A."/>
            <person name="Lukacs Z."/>
            <person name="Mihaltcheva S."/>
            <person name="Morgado L.N."/>
            <person name="Niskanen T."/>
            <person name="Noordeloos M.E."/>
            <person name="Ohm R.A."/>
            <person name="Ortiz-Santana B."/>
            <person name="Ovrebo C."/>
            <person name="Racz N."/>
            <person name="Riley R."/>
            <person name="Savchenko A."/>
            <person name="Shiryaev A."/>
            <person name="Soop K."/>
            <person name="Spirin V."/>
            <person name="Szebenyi C."/>
            <person name="Tomsovsky M."/>
            <person name="Tulloss R.E."/>
            <person name="Uehling J."/>
            <person name="Grigoriev I.V."/>
            <person name="Vagvolgyi C."/>
            <person name="Papp T."/>
            <person name="Martin F.M."/>
            <person name="Miettinen O."/>
            <person name="Hibbett D.S."/>
            <person name="Nagy L.G."/>
        </authorList>
    </citation>
    <scope>NUCLEOTIDE SEQUENCE [LARGE SCALE GENOMIC DNA]</scope>
    <source>
        <strain evidence="9 10">FP101781</strain>
    </source>
</reference>
<evidence type="ECO:0000256" key="7">
    <source>
        <dbReference type="SAM" id="Phobius"/>
    </source>
</evidence>
<dbReference type="Pfam" id="PF25886">
    <property type="entry name" value="Msy1"/>
    <property type="match status" value="1"/>
</dbReference>
<feature type="region of interest" description="Disordered" evidence="6">
    <location>
        <begin position="1"/>
        <end position="100"/>
    </location>
</feature>
<evidence type="ECO:0000256" key="2">
    <source>
        <dbReference type="ARBA" id="ARBA00022692"/>
    </source>
</evidence>
<dbReference type="PROSITE" id="PS00018">
    <property type="entry name" value="EF_HAND_1"/>
    <property type="match status" value="1"/>
</dbReference>
<feature type="region of interest" description="Disordered" evidence="6">
    <location>
        <begin position="459"/>
        <end position="497"/>
    </location>
</feature>
<dbReference type="Gene3D" id="2.30.30.60">
    <property type="match status" value="1"/>
</dbReference>
<feature type="transmembrane region" description="Helical" evidence="7">
    <location>
        <begin position="130"/>
        <end position="158"/>
    </location>
</feature>
<feature type="compositionally biased region" description="Pro residues" evidence="6">
    <location>
        <begin position="868"/>
        <end position="879"/>
    </location>
</feature>
<dbReference type="InterPro" id="IPR023408">
    <property type="entry name" value="MscS_beta-dom_sf"/>
</dbReference>
<dbReference type="Proteomes" id="UP000298030">
    <property type="component" value="Unassembled WGS sequence"/>
</dbReference>
<dbReference type="AlphaFoldDB" id="A0A4Y7TN03"/>
<feature type="compositionally biased region" description="Basic and acidic residues" evidence="6">
    <location>
        <begin position="11"/>
        <end position="28"/>
    </location>
</feature>
<sequence>MRASASESQITDDRGRGEHGGDCDKGDVEVNGVGERKKPQKMTVTMKSPTVADFKEFSPMAPSFPTHTRDDSEPTSGMRSGYSTPGGSEGEPSDDDYDWSGEEDLAEQQAKFSDQLGIKKKGENSMIKRVIKFMFTTLIGSTLLSAIIIAPPLVVHFVWYKPNPTEHRRYVDKNVQAWLFWVAANITISWFLALIVDVIPLLVQYFLVATWGHVSEAIKSRLEMYNAVKDTVKPAFYGASGVASWVIIFDHIYQLHYMDDDVTSAAPYTERVYQVVLFFFFFILIVCIQKMLSHVIAWNFHQTAYSDRMEEVQKSLVVIEKLQKYRPKNYKRPHGTQTPMSSFGFGKAMSEKEHARKLDNALRSALKNPSRLSNRMEPDEDAGDPSRKRMSHSFFTPTPGPSNLVTPAEEFKDPFAYVKPSGRGSGTGQDIEEIPLETVHFSDRVKLSAPTPPRLALQKNQFEPHHRHTPSAASYPESARGTPLFDHGPQRPHMPRRTTDAEQAIKTAAKAVGKAVLHDARNLQGKQVDLLSWDVSSSQEAKRLAKSIFRRLRDKHRKYLVASDFYPAFSTVQEAESAFRLFDKDSNGDLSRGELKVKLVKTYQERRFLSRSLKDVGAALKTLDRILLILACIIVAFVSLSVFGVEVGSSLTSMYSIGIAASFIFKSSASRAFDAIMFLFVTHPYDTGDRVFIGTENLVVKKVGLFATVFQRSDGTETYYFNSQLFAEFITNARRSDKTTENMTMEIGWKTPLEKLDALEKALNDWLATEENRWYRPGTGVTLQHIVYQRYLTLTIGIPHNGNWQDWNMRNARRTAFQAAVQYYCRQLGITGYEAPLPIVFQDAEATLIADSPALAKDGEWDLDTRLPPSPSIAPPSPFSQPEEFHSLQEDRAAAEGGAKKASTLGFRPPESAKHLARARKSHRSRKENLGAANA</sequence>
<feature type="compositionally biased region" description="Acidic residues" evidence="6">
    <location>
        <begin position="91"/>
        <end position="100"/>
    </location>
</feature>
<keyword evidence="2 7" id="KW-0812">Transmembrane</keyword>
<evidence type="ECO:0000313" key="10">
    <source>
        <dbReference type="Proteomes" id="UP000298030"/>
    </source>
</evidence>
<dbReference type="EMBL" id="QPFP01000007">
    <property type="protein sequence ID" value="TEB35570.1"/>
    <property type="molecule type" value="Genomic_DNA"/>
</dbReference>
<organism evidence="9 10">
    <name type="scientific">Coprinellus micaceus</name>
    <name type="common">Glistening ink-cap mushroom</name>
    <name type="synonym">Coprinus micaceus</name>
    <dbReference type="NCBI Taxonomy" id="71717"/>
    <lineage>
        <taxon>Eukaryota</taxon>
        <taxon>Fungi</taxon>
        <taxon>Dikarya</taxon>
        <taxon>Basidiomycota</taxon>
        <taxon>Agaricomycotina</taxon>
        <taxon>Agaricomycetes</taxon>
        <taxon>Agaricomycetidae</taxon>
        <taxon>Agaricales</taxon>
        <taxon>Agaricineae</taxon>
        <taxon>Psathyrellaceae</taxon>
        <taxon>Coprinellus</taxon>
    </lineage>
</organism>
<evidence type="ECO:0000256" key="3">
    <source>
        <dbReference type="ARBA" id="ARBA00022837"/>
    </source>
</evidence>
<evidence type="ECO:0000313" key="9">
    <source>
        <dbReference type="EMBL" id="TEB35570.1"/>
    </source>
</evidence>
<feature type="region of interest" description="Disordered" evidence="6">
    <location>
        <begin position="364"/>
        <end position="404"/>
    </location>
</feature>
<dbReference type="PANTHER" id="PTHR31323">
    <property type="entry name" value="MECHANOSENSITIVE ION CHANNEL PROTEIN MSY2"/>
    <property type="match status" value="1"/>
</dbReference>
<dbReference type="InterPro" id="IPR018247">
    <property type="entry name" value="EF_Hand_1_Ca_BS"/>
</dbReference>
<dbReference type="GO" id="GO:0005262">
    <property type="term" value="F:calcium channel activity"/>
    <property type="evidence" value="ECO:0007669"/>
    <property type="project" value="TreeGrafter"/>
</dbReference>
<dbReference type="PROSITE" id="PS50222">
    <property type="entry name" value="EF_HAND_2"/>
    <property type="match status" value="1"/>
</dbReference>
<evidence type="ECO:0000256" key="1">
    <source>
        <dbReference type="ARBA" id="ARBA00004370"/>
    </source>
</evidence>
<feature type="compositionally biased region" description="Polar residues" evidence="6">
    <location>
        <begin position="74"/>
        <end position="86"/>
    </location>
</feature>
<evidence type="ECO:0000256" key="5">
    <source>
        <dbReference type="ARBA" id="ARBA00023136"/>
    </source>
</evidence>
<dbReference type="InterPro" id="IPR058650">
    <property type="entry name" value="Msy1/2-like"/>
</dbReference>
<dbReference type="STRING" id="71717.A0A4Y7TN03"/>
<dbReference type="Gene3D" id="1.10.238.10">
    <property type="entry name" value="EF-hand"/>
    <property type="match status" value="1"/>
</dbReference>
<feature type="compositionally biased region" description="Polar residues" evidence="6">
    <location>
        <begin position="393"/>
        <end position="404"/>
    </location>
</feature>
<dbReference type="InterPro" id="IPR011992">
    <property type="entry name" value="EF-hand-dom_pair"/>
</dbReference>
<dbReference type="SUPFAM" id="SSF50182">
    <property type="entry name" value="Sm-like ribonucleoproteins"/>
    <property type="match status" value="1"/>
</dbReference>
<feature type="transmembrane region" description="Helical" evidence="7">
    <location>
        <begin position="232"/>
        <end position="252"/>
    </location>
</feature>
<keyword evidence="3" id="KW-0106">Calcium</keyword>
<evidence type="ECO:0000259" key="8">
    <source>
        <dbReference type="PROSITE" id="PS50222"/>
    </source>
</evidence>
<feature type="transmembrane region" description="Helical" evidence="7">
    <location>
        <begin position="178"/>
        <end position="211"/>
    </location>
</feature>
<feature type="compositionally biased region" description="Basic residues" evidence="6">
    <location>
        <begin position="915"/>
        <end position="926"/>
    </location>
</feature>
<protein>
    <recommendedName>
        <fullName evidence="8">EF-hand domain-containing protein</fullName>
    </recommendedName>
</protein>
<dbReference type="InterPro" id="IPR010920">
    <property type="entry name" value="LSM_dom_sf"/>
</dbReference>
<comment type="caution">
    <text evidence="9">The sequence shown here is derived from an EMBL/GenBank/DDBJ whole genome shotgun (WGS) entry which is preliminary data.</text>
</comment>
<feature type="compositionally biased region" description="Basic and acidic residues" evidence="6">
    <location>
        <begin position="883"/>
        <end position="894"/>
    </location>
</feature>
<dbReference type="GO" id="GO:0005509">
    <property type="term" value="F:calcium ion binding"/>
    <property type="evidence" value="ECO:0007669"/>
    <property type="project" value="InterPro"/>
</dbReference>
<dbReference type="GO" id="GO:0016020">
    <property type="term" value="C:membrane"/>
    <property type="evidence" value="ECO:0007669"/>
    <property type="project" value="UniProtKB-SubCell"/>
</dbReference>
<dbReference type="InterPro" id="IPR002048">
    <property type="entry name" value="EF_hand_dom"/>
</dbReference>
<dbReference type="GO" id="GO:0006874">
    <property type="term" value="P:intracellular calcium ion homeostasis"/>
    <property type="evidence" value="ECO:0007669"/>
    <property type="project" value="TreeGrafter"/>
</dbReference>
<proteinExistence type="predicted"/>
<evidence type="ECO:0000256" key="6">
    <source>
        <dbReference type="SAM" id="MobiDB-lite"/>
    </source>
</evidence>
<feature type="domain" description="EF-hand" evidence="8">
    <location>
        <begin position="570"/>
        <end position="605"/>
    </location>
</feature>
<feature type="transmembrane region" description="Helical" evidence="7">
    <location>
        <begin position="626"/>
        <end position="645"/>
    </location>
</feature>
<dbReference type="Pfam" id="PF00924">
    <property type="entry name" value="MS_channel_2nd"/>
    <property type="match status" value="1"/>
</dbReference>
<keyword evidence="10" id="KW-1185">Reference proteome</keyword>
<dbReference type="OrthoDB" id="544685at2759"/>
<feature type="transmembrane region" description="Helical" evidence="7">
    <location>
        <begin position="272"/>
        <end position="292"/>
    </location>
</feature>
<keyword evidence="4 7" id="KW-1133">Transmembrane helix</keyword>
<accession>A0A4Y7TN03</accession>
<feature type="region of interest" description="Disordered" evidence="6">
    <location>
        <begin position="860"/>
        <end position="935"/>
    </location>
</feature>